<keyword evidence="5 8" id="KW-0863">Zinc-finger</keyword>
<dbReference type="EMBL" id="JARAOO010000004">
    <property type="protein sequence ID" value="KAJ7971865.1"/>
    <property type="molecule type" value="Genomic_DNA"/>
</dbReference>
<dbReference type="GO" id="GO:0005737">
    <property type="term" value="C:cytoplasm"/>
    <property type="evidence" value="ECO:0007669"/>
    <property type="project" value="TreeGrafter"/>
</dbReference>
<dbReference type="GO" id="GO:0008270">
    <property type="term" value="F:zinc ion binding"/>
    <property type="evidence" value="ECO:0007669"/>
    <property type="project" value="UniProtKB-KW"/>
</dbReference>
<dbReference type="Pfam" id="PF13639">
    <property type="entry name" value="zf-RING_2"/>
    <property type="match status" value="1"/>
</dbReference>
<comment type="catalytic activity">
    <reaction evidence="1">
        <text>S-ubiquitinyl-[E2 ubiquitin-conjugating enzyme]-L-cysteine + [acceptor protein]-L-lysine = [E2 ubiquitin-conjugating enzyme]-L-cysteine + N(6)-ubiquitinyl-[acceptor protein]-L-lysine.</text>
        <dbReference type="EC" id="2.3.2.27"/>
    </reaction>
</comment>
<keyword evidence="3" id="KW-0808">Transferase</keyword>
<evidence type="ECO:0000259" key="9">
    <source>
        <dbReference type="PROSITE" id="PS50089"/>
    </source>
</evidence>
<evidence type="ECO:0000256" key="1">
    <source>
        <dbReference type="ARBA" id="ARBA00000900"/>
    </source>
</evidence>
<keyword evidence="11" id="KW-1185">Reference proteome</keyword>
<keyword evidence="7" id="KW-0862">Zinc</keyword>
<evidence type="ECO:0000256" key="7">
    <source>
        <dbReference type="ARBA" id="ARBA00022833"/>
    </source>
</evidence>
<dbReference type="Proteomes" id="UP001163823">
    <property type="component" value="Chromosome 4"/>
</dbReference>
<dbReference type="GO" id="GO:0016567">
    <property type="term" value="P:protein ubiquitination"/>
    <property type="evidence" value="ECO:0007669"/>
    <property type="project" value="UniProtKB-ARBA"/>
</dbReference>
<dbReference type="PANTHER" id="PTHR15710">
    <property type="entry name" value="E3 UBIQUITIN-PROTEIN LIGASE PRAJA"/>
    <property type="match status" value="1"/>
</dbReference>
<dbReference type="SMART" id="SM00184">
    <property type="entry name" value="RING"/>
    <property type="match status" value="1"/>
</dbReference>
<evidence type="ECO:0000256" key="3">
    <source>
        <dbReference type="ARBA" id="ARBA00022679"/>
    </source>
</evidence>
<evidence type="ECO:0000256" key="5">
    <source>
        <dbReference type="ARBA" id="ARBA00022771"/>
    </source>
</evidence>
<sequence>MEDAVAGSFDPNTQNPSQNYVGSLGDFLRGPGFDLVLRSLAENYQNRYGSPPTKKAIIKAMPSVTIKEDVQCTICLEDIDISNEAKEMSCKHKFHTECILQWLELRSSCPLCRFQMPSYDNYKIETNGFRSGNEMDRGNDQVRAEEERIEYGRRNCLPFLWPSGCFFSSRFRIGGSSSISLSADTSSQASLGYEN</sequence>
<dbReference type="EC" id="2.3.2.27" evidence="2"/>
<dbReference type="InterPro" id="IPR013083">
    <property type="entry name" value="Znf_RING/FYVE/PHD"/>
</dbReference>
<dbReference type="FunFam" id="3.30.40.10:FF:000127">
    <property type="entry name" value="E3 ubiquitin-protein ligase RNF181"/>
    <property type="match status" value="1"/>
</dbReference>
<keyword evidence="6" id="KW-0833">Ubl conjugation pathway</keyword>
<dbReference type="Gene3D" id="3.30.40.10">
    <property type="entry name" value="Zinc/RING finger domain, C3HC4 (zinc finger)"/>
    <property type="match status" value="1"/>
</dbReference>
<evidence type="ECO:0000256" key="4">
    <source>
        <dbReference type="ARBA" id="ARBA00022723"/>
    </source>
</evidence>
<name>A0AAD7PZ38_QUISA</name>
<protein>
    <recommendedName>
        <fullName evidence="2">RING-type E3 ubiquitin transferase</fullName>
        <ecNumber evidence="2">2.3.2.27</ecNumber>
    </recommendedName>
</protein>
<dbReference type="AlphaFoldDB" id="A0AAD7PZ38"/>
<dbReference type="PROSITE" id="PS50089">
    <property type="entry name" value="ZF_RING_2"/>
    <property type="match status" value="1"/>
</dbReference>
<reference evidence="10" key="1">
    <citation type="journal article" date="2023" name="Science">
        <title>Elucidation of the pathway for biosynthesis of saponin adjuvants from the soapbark tree.</title>
        <authorList>
            <person name="Reed J."/>
            <person name="Orme A."/>
            <person name="El-Demerdash A."/>
            <person name="Owen C."/>
            <person name="Martin L.B.B."/>
            <person name="Misra R.C."/>
            <person name="Kikuchi S."/>
            <person name="Rejzek M."/>
            <person name="Martin A.C."/>
            <person name="Harkess A."/>
            <person name="Leebens-Mack J."/>
            <person name="Louveau T."/>
            <person name="Stephenson M.J."/>
            <person name="Osbourn A."/>
        </authorList>
    </citation>
    <scope>NUCLEOTIDE SEQUENCE</scope>
    <source>
        <strain evidence="10">S10</strain>
    </source>
</reference>
<comment type="caution">
    <text evidence="10">The sequence shown here is derived from an EMBL/GenBank/DDBJ whole genome shotgun (WGS) entry which is preliminary data.</text>
</comment>
<dbReference type="SUPFAM" id="SSF57850">
    <property type="entry name" value="RING/U-box"/>
    <property type="match status" value="1"/>
</dbReference>
<evidence type="ECO:0000256" key="6">
    <source>
        <dbReference type="ARBA" id="ARBA00022786"/>
    </source>
</evidence>
<dbReference type="GO" id="GO:0061630">
    <property type="term" value="F:ubiquitin protein ligase activity"/>
    <property type="evidence" value="ECO:0007669"/>
    <property type="project" value="UniProtKB-EC"/>
</dbReference>
<evidence type="ECO:0000256" key="8">
    <source>
        <dbReference type="PROSITE-ProRule" id="PRU00175"/>
    </source>
</evidence>
<gene>
    <name evidence="10" type="ORF">O6P43_009833</name>
</gene>
<proteinExistence type="predicted"/>
<dbReference type="PANTHER" id="PTHR15710:SF199">
    <property type="entry name" value="RING-TYPE E3 UBIQUITIN TRANSFERASE"/>
    <property type="match status" value="1"/>
</dbReference>
<feature type="domain" description="RING-type" evidence="9">
    <location>
        <begin position="72"/>
        <end position="113"/>
    </location>
</feature>
<evidence type="ECO:0000313" key="11">
    <source>
        <dbReference type="Proteomes" id="UP001163823"/>
    </source>
</evidence>
<keyword evidence="4" id="KW-0479">Metal-binding</keyword>
<organism evidence="10 11">
    <name type="scientific">Quillaja saponaria</name>
    <name type="common">Soap bark tree</name>
    <dbReference type="NCBI Taxonomy" id="32244"/>
    <lineage>
        <taxon>Eukaryota</taxon>
        <taxon>Viridiplantae</taxon>
        <taxon>Streptophyta</taxon>
        <taxon>Embryophyta</taxon>
        <taxon>Tracheophyta</taxon>
        <taxon>Spermatophyta</taxon>
        <taxon>Magnoliopsida</taxon>
        <taxon>eudicotyledons</taxon>
        <taxon>Gunneridae</taxon>
        <taxon>Pentapetalae</taxon>
        <taxon>rosids</taxon>
        <taxon>fabids</taxon>
        <taxon>Fabales</taxon>
        <taxon>Quillajaceae</taxon>
        <taxon>Quillaja</taxon>
    </lineage>
</organism>
<dbReference type="KEGG" id="qsa:O6P43_009833"/>
<accession>A0AAD7PZ38</accession>
<dbReference type="InterPro" id="IPR001841">
    <property type="entry name" value="Znf_RING"/>
</dbReference>
<evidence type="ECO:0000313" key="10">
    <source>
        <dbReference type="EMBL" id="KAJ7971865.1"/>
    </source>
</evidence>
<evidence type="ECO:0000256" key="2">
    <source>
        <dbReference type="ARBA" id="ARBA00012483"/>
    </source>
</evidence>